<comment type="pathway">
    <text evidence="1">Amino-acid biosynthesis; L-asparagine biosynthesis; L-asparagine from L-aspartate (L-Gln route): step 1/1.</text>
</comment>
<evidence type="ECO:0000256" key="1">
    <source>
        <dbReference type="ARBA" id="ARBA00005187"/>
    </source>
</evidence>
<dbReference type="PANTHER" id="PTHR43284">
    <property type="entry name" value="ASPARAGINE SYNTHETASE (GLUTAMINE-HYDROLYZING)"/>
    <property type="match status" value="1"/>
</dbReference>
<reference evidence="11 12" key="1">
    <citation type="journal article" date="2016" name="Nat. Commun.">
        <title>Thousands of microbial genomes shed light on interconnected biogeochemical processes in an aquifer system.</title>
        <authorList>
            <person name="Anantharaman K."/>
            <person name="Brown C.T."/>
            <person name="Hug L.A."/>
            <person name="Sharon I."/>
            <person name="Castelle C.J."/>
            <person name="Probst A.J."/>
            <person name="Thomas B.C."/>
            <person name="Singh A."/>
            <person name="Wilkins M.J."/>
            <person name="Karaoz U."/>
            <person name="Brodie E.L."/>
            <person name="Williams K.H."/>
            <person name="Hubbard S.S."/>
            <person name="Banfield J.F."/>
        </authorList>
    </citation>
    <scope>NUCLEOTIDE SEQUENCE [LARGE SCALE GENOMIC DNA]</scope>
</reference>
<dbReference type="EMBL" id="MGKP01000001">
    <property type="protein sequence ID" value="OGN29989.1"/>
    <property type="molecule type" value="Genomic_DNA"/>
</dbReference>
<keyword evidence="4 9" id="KW-0547">Nucleotide-binding</keyword>
<evidence type="ECO:0000256" key="2">
    <source>
        <dbReference type="ARBA" id="ARBA00005752"/>
    </source>
</evidence>
<dbReference type="InterPro" id="IPR051786">
    <property type="entry name" value="ASN_synthetase/amidase"/>
</dbReference>
<dbReference type="Gene3D" id="3.40.50.620">
    <property type="entry name" value="HUPs"/>
    <property type="match status" value="1"/>
</dbReference>
<evidence type="ECO:0000313" key="11">
    <source>
        <dbReference type="EMBL" id="OGN29989.1"/>
    </source>
</evidence>
<dbReference type="PANTHER" id="PTHR43284:SF1">
    <property type="entry name" value="ASPARAGINE SYNTHETASE"/>
    <property type="match status" value="1"/>
</dbReference>
<dbReference type="NCBIfam" id="TIGR01536">
    <property type="entry name" value="asn_synth_AEB"/>
    <property type="match status" value="1"/>
</dbReference>
<dbReference type="AlphaFoldDB" id="A0A1F8GZU1"/>
<dbReference type="STRING" id="1802701.A3A33_01550"/>
<evidence type="ECO:0000313" key="12">
    <source>
        <dbReference type="Proteomes" id="UP000179047"/>
    </source>
</evidence>
<dbReference type="PROSITE" id="PS51278">
    <property type="entry name" value="GATASE_TYPE_2"/>
    <property type="match status" value="1"/>
</dbReference>
<comment type="similarity">
    <text evidence="2">Belongs to the asparagine synthetase family.</text>
</comment>
<evidence type="ECO:0000256" key="4">
    <source>
        <dbReference type="ARBA" id="ARBA00022741"/>
    </source>
</evidence>
<feature type="active site" description="For GATase activity" evidence="8">
    <location>
        <position position="2"/>
    </location>
</feature>
<dbReference type="EC" id="6.3.5.4" evidence="3"/>
<sequence>MCGINGFTFKDRGLIERMNAATKHRGPDGVGSFVDDAISIGHNLLAIADTPSNSNQPVISDDYVLAYNGEIYNYKKLRTQLAGQFHTDSDTEVIFAGLARHGIDFLSKLDGMFAIAWYDRRKKVLFLARDSAGMKPIYYTISKGHLIFSSELRGLFAHDISRHLNQDMVSVFFALGYVPGSETLVKDIYKVMPGEIIAYSFEDKTISRQWLPLDDRGKSDEAVRDAIGRAVNEHTMGLRPFGLYLSGGLDSTIILHELSQQRPEMIKTYTTRFDLPAGRQERSIIFNEDADRAQQLCHEYRIEHHELLVREQDFIDAVEPAIAAMEEPRYNHSVPAYWLLAKEASKDVVVILNGSGGDELFRGYGRYEVSKKISDRLASPLGFAMRLGYRFAKGLKNLDDPLVRWAYVHAIKKNADGTELVRYLRSMNYPRVENQLADMENAVAEYDRLFWLADEEFLRTDKIAMHFGMEGRFPLLARDLRTLANTIPSRQKGASKAMLREIYRTVLPPYIIQKDKTGWNAPVTEWMKSKFGAMVHEVLSDGYYQNMRLHHPASYTLADLKTFLPLFSFKIWARYFQITV</sequence>
<dbReference type="GO" id="GO:0006529">
    <property type="term" value="P:asparagine biosynthetic process"/>
    <property type="evidence" value="ECO:0007669"/>
    <property type="project" value="UniProtKB-KW"/>
</dbReference>
<keyword evidence="8" id="KW-0061">Asparagine biosynthesis</keyword>
<dbReference type="CDD" id="cd01991">
    <property type="entry name" value="Asn_synthase_B_C"/>
    <property type="match status" value="1"/>
</dbReference>
<evidence type="ECO:0000256" key="5">
    <source>
        <dbReference type="ARBA" id="ARBA00022840"/>
    </source>
</evidence>
<keyword evidence="6 8" id="KW-0315">Glutamine amidotransferase</keyword>
<evidence type="ECO:0000259" key="10">
    <source>
        <dbReference type="PROSITE" id="PS51278"/>
    </source>
</evidence>
<accession>A0A1F8GZU1</accession>
<evidence type="ECO:0000256" key="6">
    <source>
        <dbReference type="ARBA" id="ARBA00022962"/>
    </source>
</evidence>
<keyword evidence="8" id="KW-0028">Amino-acid biosynthesis</keyword>
<evidence type="ECO:0000256" key="7">
    <source>
        <dbReference type="ARBA" id="ARBA00048741"/>
    </source>
</evidence>
<dbReference type="InterPro" id="IPR029055">
    <property type="entry name" value="Ntn_hydrolases_N"/>
</dbReference>
<keyword evidence="5 9" id="KW-0067">ATP-binding</keyword>
<dbReference type="PIRSF" id="PIRSF001589">
    <property type="entry name" value="Asn_synthetase_glu-h"/>
    <property type="match status" value="1"/>
</dbReference>
<evidence type="ECO:0000256" key="9">
    <source>
        <dbReference type="PIRSR" id="PIRSR001589-2"/>
    </source>
</evidence>
<dbReference type="InterPro" id="IPR006426">
    <property type="entry name" value="Asn_synth_AEB"/>
</dbReference>
<dbReference type="Gene3D" id="3.60.20.10">
    <property type="entry name" value="Glutamine Phosphoribosylpyrophosphate, subunit 1, domain 1"/>
    <property type="match status" value="1"/>
</dbReference>
<name>A0A1F8GZU1_9BACT</name>
<protein>
    <recommendedName>
        <fullName evidence="3">asparagine synthase (glutamine-hydrolyzing)</fullName>
        <ecNumber evidence="3">6.3.5.4</ecNumber>
    </recommendedName>
</protein>
<dbReference type="SUPFAM" id="SSF52402">
    <property type="entry name" value="Adenine nucleotide alpha hydrolases-like"/>
    <property type="match status" value="1"/>
</dbReference>
<dbReference type="Proteomes" id="UP000179047">
    <property type="component" value="Unassembled WGS sequence"/>
</dbReference>
<dbReference type="InterPro" id="IPR033738">
    <property type="entry name" value="AsnB_N"/>
</dbReference>
<dbReference type="InterPro" id="IPR014729">
    <property type="entry name" value="Rossmann-like_a/b/a_fold"/>
</dbReference>
<dbReference type="GO" id="GO:0005524">
    <property type="term" value="F:ATP binding"/>
    <property type="evidence" value="ECO:0007669"/>
    <property type="project" value="UniProtKB-KW"/>
</dbReference>
<proteinExistence type="inferred from homology"/>
<dbReference type="InterPro" id="IPR001962">
    <property type="entry name" value="Asn_synthase"/>
</dbReference>
<feature type="domain" description="Glutamine amidotransferase type-2" evidence="10">
    <location>
        <begin position="2"/>
        <end position="202"/>
    </location>
</feature>
<comment type="caution">
    <text evidence="11">The sequence shown here is derived from an EMBL/GenBank/DDBJ whole genome shotgun (WGS) entry which is preliminary data.</text>
</comment>
<organism evidence="11 12">
    <name type="scientific">Candidatus Yanofskybacteria bacterium RIFCSPLOWO2_01_FULL_49_25</name>
    <dbReference type="NCBI Taxonomy" id="1802701"/>
    <lineage>
        <taxon>Bacteria</taxon>
        <taxon>Candidatus Yanofskyibacteriota</taxon>
    </lineage>
</organism>
<dbReference type="Pfam" id="PF00733">
    <property type="entry name" value="Asn_synthase"/>
    <property type="match status" value="1"/>
</dbReference>
<dbReference type="InterPro" id="IPR017932">
    <property type="entry name" value="GATase_2_dom"/>
</dbReference>
<evidence type="ECO:0000256" key="8">
    <source>
        <dbReference type="PIRSR" id="PIRSR001589-1"/>
    </source>
</evidence>
<gene>
    <name evidence="11" type="ORF">A3A33_01550</name>
</gene>
<comment type="catalytic activity">
    <reaction evidence="7">
        <text>L-aspartate + L-glutamine + ATP + H2O = L-asparagine + L-glutamate + AMP + diphosphate + H(+)</text>
        <dbReference type="Rhea" id="RHEA:12228"/>
        <dbReference type="ChEBI" id="CHEBI:15377"/>
        <dbReference type="ChEBI" id="CHEBI:15378"/>
        <dbReference type="ChEBI" id="CHEBI:29985"/>
        <dbReference type="ChEBI" id="CHEBI:29991"/>
        <dbReference type="ChEBI" id="CHEBI:30616"/>
        <dbReference type="ChEBI" id="CHEBI:33019"/>
        <dbReference type="ChEBI" id="CHEBI:58048"/>
        <dbReference type="ChEBI" id="CHEBI:58359"/>
        <dbReference type="ChEBI" id="CHEBI:456215"/>
        <dbReference type="EC" id="6.3.5.4"/>
    </reaction>
</comment>
<dbReference type="Pfam" id="PF13522">
    <property type="entry name" value="GATase_6"/>
    <property type="match status" value="1"/>
</dbReference>
<dbReference type="GO" id="GO:0004066">
    <property type="term" value="F:asparagine synthase (glutamine-hydrolyzing) activity"/>
    <property type="evidence" value="ECO:0007669"/>
    <property type="project" value="UniProtKB-EC"/>
</dbReference>
<feature type="binding site" evidence="9">
    <location>
        <position position="90"/>
    </location>
    <ligand>
        <name>L-glutamine</name>
        <dbReference type="ChEBI" id="CHEBI:58359"/>
    </ligand>
</feature>
<dbReference type="SUPFAM" id="SSF56235">
    <property type="entry name" value="N-terminal nucleophile aminohydrolases (Ntn hydrolases)"/>
    <property type="match status" value="1"/>
</dbReference>
<evidence type="ECO:0000256" key="3">
    <source>
        <dbReference type="ARBA" id="ARBA00012737"/>
    </source>
</evidence>
<dbReference type="CDD" id="cd00712">
    <property type="entry name" value="AsnB"/>
    <property type="match status" value="1"/>
</dbReference>